<dbReference type="EMBL" id="CP003620">
    <property type="protein sequence ID" value="AFZ15366.1"/>
    <property type="molecule type" value="Genomic_DNA"/>
</dbReference>
<name>K9W590_9CYAN</name>
<accession>K9W590</accession>
<keyword evidence="1" id="KW-1133">Transmembrane helix</keyword>
<keyword evidence="1" id="KW-0812">Transmembrane</keyword>
<evidence type="ECO:0000313" key="3">
    <source>
        <dbReference type="Proteomes" id="UP000010472"/>
    </source>
</evidence>
<proteinExistence type="predicted"/>
<dbReference type="eggNOG" id="ENOG5032W5A">
    <property type="taxonomic scope" value="Bacteria"/>
</dbReference>
<keyword evidence="1" id="KW-0472">Membrane</keyword>
<evidence type="ECO:0000313" key="2">
    <source>
        <dbReference type="EMBL" id="AFZ15366.1"/>
    </source>
</evidence>
<dbReference type="AlphaFoldDB" id="K9W590"/>
<organism evidence="2 3">
    <name type="scientific">Crinalium epipsammum PCC 9333</name>
    <dbReference type="NCBI Taxonomy" id="1173022"/>
    <lineage>
        <taxon>Bacteria</taxon>
        <taxon>Bacillati</taxon>
        <taxon>Cyanobacteriota</taxon>
        <taxon>Cyanophyceae</taxon>
        <taxon>Gomontiellales</taxon>
        <taxon>Gomontiellaceae</taxon>
        <taxon>Crinalium</taxon>
    </lineage>
</organism>
<sequence>MRKNPQFFFAVTNYSFYYWLTINLIVGLMLPGKSLACACCAEVGQWYERSSSINNYELSQVQSLKFSPVAQLYLTVPGFDVIKGLSSNSQKYTLSQSKNQRLWNLKFKDELGKIGNLTFKIPTKATFFATDAATRSPRDSNNEPMLYKEMRMEGQVSGNGIFAKGMSNDTKFRLVVQGKGNECMESKDFATWNLQIFGSRASYSFYGKF</sequence>
<feature type="transmembrane region" description="Helical" evidence="1">
    <location>
        <begin position="7"/>
        <end position="30"/>
    </location>
</feature>
<evidence type="ECO:0000256" key="1">
    <source>
        <dbReference type="SAM" id="Phobius"/>
    </source>
</evidence>
<gene>
    <name evidence="2" type="ORF">Cri9333_4586</name>
</gene>
<reference evidence="2 3" key="1">
    <citation type="submission" date="2012-06" db="EMBL/GenBank/DDBJ databases">
        <title>Finished chromosome of genome of Crinalium epipsammum PCC 9333.</title>
        <authorList>
            <consortium name="US DOE Joint Genome Institute"/>
            <person name="Gugger M."/>
            <person name="Coursin T."/>
            <person name="Rippka R."/>
            <person name="Tandeau De Marsac N."/>
            <person name="Huntemann M."/>
            <person name="Wei C.-L."/>
            <person name="Han J."/>
            <person name="Detter J.C."/>
            <person name="Han C."/>
            <person name="Tapia R."/>
            <person name="Davenport K."/>
            <person name="Daligault H."/>
            <person name="Erkkila T."/>
            <person name="Gu W."/>
            <person name="Munk A.C.C."/>
            <person name="Teshima H."/>
            <person name="Xu Y."/>
            <person name="Chain P."/>
            <person name="Chen A."/>
            <person name="Krypides N."/>
            <person name="Mavromatis K."/>
            <person name="Markowitz V."/>
            <person name="Szeto E."/>
            <person name="Ivanova N."/>
            <person name="Mikhailova N."/>
            <person name="Ovchinnikova G."/>
            <person name="Pagani I."/>
            <person name="Pati A."/>
            <person name="Goodwin L."/>
            <person name="Peters L."/>
            <person name="Pitluck S."/>
            <person name="Woyke T."/>
            <person name="Kerfeld C."/>
        </authorList>
    </citation>
    <scope>NUCLEOTIDE SEQUENCE [LARGE SCALE GENOMIC DNA]</scope>
    <source>
        <strain evidence="2 3">PCC 9333</strain>
    </source>
</reference>
<dbReference type="RefSeq" id="WP_015205457.1">
    <property type="nucleotide sequence ID" value="NC_019753.1"/>
</dbReference>
<dbReference type="HOGENOM" id="CLU_1313696_0_0_3"/>
<keyword evidence="3" id="KW-1185">Reference proteome</keyword>
<dbReference type="KEGG" id="cep:Cri9333_4586"/>
<dbReference type="Proteomes" id="UP000010472">
    <property type="component" value="Chromosome"/>
</dbReference>
<protein>
    <submittedName>
        <fullName evidence="2">Uncharacterized protein</fullName>
    </submittedName>
</protein>